<dbReference type="SMART" id="SM00317">
    <property type="entry name" value="SET"/>
    <property type="match status" value="1"/>
</dbReference>
<evidence type="ECO:0000259" key="1">
    <source>
        <dbReference type="PROSITE" id="PS50280"/>
    </source>
</evidence>
<dbReference type="AlphaFoldDB" id="A0A507FME5"/>
<evidence type="ECO:0000313" key="2">
    <source>
        <dbReference type="EMBL" id="TPX77432.1"/>
    </source>
</evidence>
<dbReference type="Gene3D" id="1.10.220.160">
    <property type="match status" value="1"/>
</dbReference>
<dbReference type="InterPro" id="IPR001214">
    <property type="entry name" value="SET_dom"/>
</dbReference>
<feature type="domain" description="SET" evidence="1">
    <location>
        <begin position="10"/>
        <end position="282"/>
    </location>
</feature>
<dbReference type="EMBL" id="QEAP01000021">
    <property type="protein sequence ID" value="TPX77432.1"/>
    <property type="molecule type" value="Genomic_DNA"/>
</dbReference>
<comment type="caution">
    <text evidence="2">The sequence shown here is derived from an EMBL/GenBank/DDBJ whole genome shotgun (WGS) entry which is preliminary data.</text>
</comment>
<dbReference type="Proteomes" id="UP000320333">
    <property type="component" value="Unassembled WGS sequence"/>
</dbReference>
<proteinExistence type="predicted"/>
<evidence type="ECO:0000313" key="3">
    <source>
        <dbReference type="Proteomes" id="UP000320333"/>
    </source>
</evidence>
<dbReference type="Pfam" id="PF00856">
    <property type="entry name" value="SET"/>
    <property type="match status" value="1"/>
</dbReference>
<reference evidence="2 3" key="1">
    <citation type="journal article" date="2019" name="Sci. Rep.">
        <title>Comparative genomics of chytrid fungi reveal insights into the obligate biotrophic and pathogenic lifestyle of Synchytrium endobioticum.</title>
        <authorList>
            <person name="van de Vossenberg B.T.L.H."/>
            <person name="Warris S."/>
            <person name="Nguyen H.D.T."/>
            <person name="van Gent-Pelzer M.P.E."/>
            <person name="Joly D.L."/>
            <person name="van de Geest H.C."/>
            <person name="Bonants P.J.M."/>
            <person name="Smith D.S."/>
            <person name="Levesque C.A."/>
            <person name="van der Lee T.A.J."/>
        </authorList>
    </citation>
    <scope>NUCLEOTIDE SEQUENCE [LARGE SCALE GENOMIC DNA]</scope>
    <source>
        <strain evidence="2 3">CBS 675.73</strain>
    </source>
</reference>
<dbReference type="PANTHER" id="PTHR12197">
    <property type="entry name" value="HISTONE-LYSINE N-METHYLTRANSFERASE SMYD"/>
    <property type="match status" value="1"/>
</dbReference>
<dbReference type="OrthoDB" id="2141288at2759"/>
<dbReference type="PANTHER" id="PTHR12197:SF251">
    <property type="entry name" value="EG:BACR7C10.4 PROTEIN"/>
    <property type="match status" value="1"/>
</dbReference>
<dbReference type="STRING" id="246404.A0A507FME5"/>
<keyword evidence="3" id="KW-1185">Reference proteome</keyword>
<name>A0A507FME5_9FUNG</name>
<dbReference type="SUPFAM" id="SSF82199">
    <property type="entry name" value="SET domain"/>
    <property type="match status" value="1"/>
</dbReference>
<dbReference type="Gene3D" id="6.10.140.2220">
    <property type="match status" value="1"/>
</dbReference>
<dbReference type="InterPro" id="IPR046341">
    <property type="entry name" value="SET_dom_sf"/>
</dbReference>
<protein>
    <recommendedName>
        <fullName evidence="1">SET domain-containing protein</fullName>
    </recommendedName>
</protein>
<organism evidence="2 3">
    <name type="scientific">Chytriomyces confervae</name>
    <dbReference type="NCBI Taxonomy" id="246404"/>
    <lineage>
        <taxon>Eukaryota</taxon>
        <taxon>Fungi</taxon>
        <taxon>Fungi incertae sedis</taxon>
        <taxon>Chytridiomycota</taxon>
        <taxon>Chytridiomycota incertae sedis</taxon>
        <taxon>Chytridiomycetes</taxon>
        <taxon>Chytridiales</taxon>
        <taxon>Chytriomycetaceae</taxon>
        <taxon>Chytriomyces</taxon>
    </lineage>
</organism>
<dbReference type="PROSITE" id="PS50280">
    <property type="entry name" value="SET"/>
    <property type="match status" value="1"/>
</dbReference>
<sequence>MNRLVSTGLTNIRTSQSPIPFAGKGLFAARAVARNEVLFNERPFLAVLRRTTESKSNEVRNAASNSHCHLCWSPASSSSPFAYCDTHSGQSAHTVDPHTSFTTKALARLASLPGFDNLNYHQQKELQLSSGREGAFSILVTHLLAMSLADLLTTGSFANSYALFGPLLKAKEKPLHAIPQEWTDDYNRISNVLLTGKGLSDLFPLSWYADQLTRLNLNSIACHFSNTDNTQRMEGTAVYLTAAMMNHSCLPNVRVDWFNDNTIRVIADRDIEEGEELSISYVGPVDVASAREEDVLAKRKEFFRFNYGFVCTCPLCSGKKEAKCVDEVTI</sequence>
<dbReference type="CDD" id="cd20071">
    <property type="entry name" value="SET_SMYD"/>
    <property type="match status" value="1"/>
</dbReference>
<dbReference type="Gene3D" id="2.170.270.10">
    <property type="entry name" value="SET domain"/>
    <property type="match status" value="1"/>
</dbReference>
<gene>
    <name evidence="2" type="ORF">CcCBS67573_g01288</name>
</gene>
<accession>A0A507FME5</accession>
<dbReference type="GO" id="GO:0005634">
    <property type="term" value="C:nucleus"/>
    <property type="evidence" value="ECO:0007669"/>
    <property type="project" value="TreeGrafter"/>
</dbReference>
<dbReference type="InterPro" id="IPR050869">
    <property type="entry name" value="H3K4_H4K5_MeTrfase"/>
</dbReference>